<sequence length="553" mass="61214">MKHAPISSFREKARNVLSGQWGTAALLILVSLVLMYVCVAMIYSFLFGAVYLTQLTGRTSSGLIIFLLIVYVALIIFMQILMASINFVHFNWYMTGKIPNVLDAFPFAFKHAWGIFKLGFLIGLFTALWSLLFYIPGIIKTFSYSQGFYIYFERLNNGENPKEIRAMDCITQSRKLMNGQKGRLFLLELSFIGWGLLAILTLGIGMLWLLPYILMAQVAFYVGLKGSPENKTEPLMDNLNGNGATKSGNPIPEDSKNLVGEPIKAYPSVENSLYEEVMGTNNQSPRPHVNWVIWVVGGVVTILVVIALGYVISQVTHSARQIANNRSEQSSKKVTNASSSQKRADEAQPHNGITPVKEFTDGYKNSDPAQRSVTFDPASNKVELGYESNASILDSKEIKINWQNDQWLDSKVAIDKAYIVKIPVKKLDVGSGKERAGGLVVFDVTVKTGKYDNDYYPAQTKLLTNLGTAYDPHYISGAFDGGVPYNSSRGENVFVFLPTLTTVDSIKSMTVSFDANAADVKTQAGDNSNYNYGFSLNHISGTKGKVKDNSREN</sequence>
<organism evidence="3 4">
    <name type="scientific">Secundilactobacillus malefermentans</name>
    <dbReference type="NCBI Taxonomy" id="176292"/>
    <lineage>
        <taxon>Bacteria</taxon>
        <taxon>Bacillati</taxon>
        <taxon>Bacillota</taxon>
        <taxon>Bacilli</taxon>
        <taxon>Lactobacillales</taxon>
        <taxon>Lactobacillaceae</taxon>
        <taxon>Secundilactobacillus</taxon>
    </lineage>
</organism>
<dbReference type="InterPro" id="IPR010380">
    <property type="entry name" value="DUF975"/>
</dbReference>
<dbReference type="PANTHER" id="PTHR40076:SF1">
    <property type="entry name" value="MEMBRANE PROTEIN"/>
    <property type="match status" value="1"/>
</dbReference>
<evidence type="ECO:0000256" key="2">
    <source>
        <dbReference type="SAM" id="Phobius"/>
    </source>
</evidence>
<keyword evidence="2" id="KW-0812">Transmembrane</keyword>
<dbReference type="STRING" id="1122149.FD44_GL001745"/>
<feature type="transmembrane region" description="Helical" evidence="2">
    <location>
        <begin position="184"/>
        <end position="210"/>
    </location>
</feature>
<dbReference type="EMBL" id="PUFO01000108">
    <property type="protein sequence ID" value="TDG71132.1"/>
    <property type="molecule type" value="Genomic_DNA"/>
</dbReference>
<name>A0A4R5ND04_9LACO</name>
<keyword evidence="2" id="KW-0472">Membrane</keyword>
<dbReference type="PANTHER" id="PTHR40076">
    <property type="entry name" value="MEMBRANE PROTEIN-RELATED"/>
    <property type="match status" value="1"/>
</dbReference>
<comment type="caution">
    <text evidence="3">The sequence shown here is derived from an EMBL/GenBank/DDBJ whole genome shotgun (WGS) entry which is preliminary data.</text>
</comment>
<proteinExistence type="predicted"/>
<keyword evidence="2" id="KW-1133">Transmembrane helix</keyword>
<feature type="transmembrane region" description="Helical" evidence="2">
    <location>
        <begin position="291"/>
        <end position="312"/>
    </location>
</feature>
<evidence type="ECO:0000256" key="1">
    <source>
        <dbReference type="SAM" id="MobiDB-lite"/>
    </source>
</evidence>
<dbReference type="RefSeq" id="WP_010620007.1">
    <property type="nucleotide sequence ID" value="NZ_PUFO01000108.1"/>
</dbReference>
<reference evidence="3 4" key="1">
    <citation type="journal article" date="2019" name="Appl. Microbiol. Biotechnol.">
        <title>Uncovering carbohydrate metabolism through a genotype-phenotype association study of 56 lactic acid bacteria genomes.</title>
        <authorList>
            <person name="Buron-Moles G."/>
            <person name="Chailyan A."/>
            <person name="Dolejs I."/>
            <person name="Forster J."/>
            <person name="Miks M.H."/>
        </authorList>
    </citation>
    <scope>NUCLEOTIDE SEQUENCE [LARGE SCALE GENOMIC DNA]</scope>
    <source>
        <strain evidence="3 4">ATCC 49373</strain>
    </source>
</reference>
<protein>
    <recommendedName>
        <fullName evidence="5">DUF975 family protein</fullName>
    </recommendedName>
</protein>
<evidence type="ECO:0000313" key="3">
    <source>
        <dbReference type="EMBL" id="TDG71132.1"/>
    </source>
</evidence>
<feature type="transmembrane region" description="Helical" evidence="2">
    <location>
        <begin position="64"/>
        <end position="92"/>
    </location>
</feature>
<keyword evidence="4" id="KW-1185">Reference proteome</keyword>
<dbReference type="AlphaFoldDB" id="A0A4R5ND04"/>
<accession>A0A4R5ND04</accession>
<dbReference type="Proteomes" id="UP000294854">
    <property type="component" value="Unassembled WGS sequence"/>
</dbReference>
<gene>
    <name evidence="3" type="ORF">C5L31_001506</name>
</gene>
<feature type="transmembrane region" description="Helical" evidence="2">
    <location>
        <begin position="24"/>
        <end position="52"/>
    </location>
</feature>
<feature type="transmembrane region" description="Helical" evidence="2">
    <location>
        <begin position="112"/>
        <end position="135"/>
    </location>
</feature>
<evidence type="ECO:0008006" key="5">
    <source>
        <dbReference type="Google" id="ProtNLM"/>
    </source>
</evidence>
<dbReference type="OrthoDB" id="9784844at2"/>
<dbReference type="Pfam" id="PF06161">
    <property type="entry name" value="DUF975"/>
    <property type="match status" value="1"/>
</dbReference>
<feature type="compositionally biased region" description="Polar residues" evidence="1">
    <location>
        <begin position="323"/>
        <end position="341"/>
    </location>
</feature>
<evidence type="ECO:0000313" key="4">
    <source>
        <dbReference type="Proteomes" id="UP000294854"/>
    </source>
</evidence>
<feature type="region of interest" description="Disordered" evidence="1">
    <location>
        <begin position="323"/>
        <end position="374"/>
    </location>
</feature>